<keyword evidence="4" id="KW-1185">Reference proteome</keyword>
<dbReference type="InterPro" id="IPR003769">
    <property type="entry name" value="ClpS_core"/>
</dbReference>
<dbReference type="AlphaFoldDB" id="A0A387BF00"/>
<evidence type="ECO:0000259" key="2">
    <source>
        <dbReference type="Pfam" id="PF02617"/>
    </source>
</evidence>
<reference evidence="4" key="1">
    <citation type="submission" date="2018-09" db="EMBL/GenBank/DDBJ databases">
        <title>Genome sequencing of strain 2DFWR-13.</title>
        <authorList>
            <person name="Heo J."/>
            <person name="Kim S.-J."/>
            <person name="Kwon S.-W."/>
        </authorList>
    </citation>
    <scope>NUCLEOTIDE SEQUENCE [LARGE SCALE GENOMIC DNA]</scope>
    <source>
        <strain evidence="4">2DFWR-13</strain>
    </source>
</reference>
<protein>
    <recommendedName>
        <fullName evidence="1">ATP-dependent Clp protease adapter protein ClpS</fullName>
    </recommendedName>
</protein>
<evidence type="ECO:0000313" key="3">
    <source>
        <dbReference type="EMBL" id="AYF97060.1"/>
    </source>
</evidence>
<name>A0A387BF00_9MICO</name>
<dbReference type="RefSeq" id="WP_120761411.1">
    <property type="nucleotide sequence ID" value="NZ_CP032630.1"/>
</dbReference>
<comment type="function">
    <text evidence="1">Involved in the modulation of the specificity of the ClpAP-mediated ATP-dependent protein degradation.</text>
</comment>
<organism evidence="3 4">
    <name type="scientific">Protaetiibacter intestinalis</name>
    <dbReference type="NCBI Taxonomy" id="2419774"/>
    <lineage>
        <taxon>Bacteria</taxon>
        <taxon>Bacillati</taxon>
        <taxon>Actinomycetota</taxon>
        <taxon>Actinomycetes</taxon>
        <taxon>Micrococcales</taxon>
        <taxon>Microbacteriaceae</taxon>
        <taxon>Protaetiibacter</taxon>
    </lineage>
</organism>
<dbReference type="OrthoDB" id="162238at2"/>
<comment type="subunit">
    <text evidence="1">Binds to the N-terminal domain of the chaperone ClpA.</text>
</comment>
<keyword evidence="3" id="KW-0645">Protease</keyword>
<keyword evidence="3" id="KW-0378">Hydrolase</keyword>
<dbReference type="Gene3D" id="3.30.1390.10">
    <property type="match status" value="1"/>
</dbReference>
<accession>A0A387BF00</accession>
<gene>
    <name evidence="1 3" type="primary">clpS</name>
    <name evidence="3" type="ORF">D7I47_01540</name>
</gene>
<proteinExistence type="inferred from homology"/>
<sequence length="87" mass="10166">MLPDVDVRFDVPWILVVWNDPINLMNYVVHVFRSYFGYPREEAERLMLLVHHEGRATVASGPREEMERHAQAMHEYGLQATVARDDA</sequence>
<feature type="domain" description="Adaptor protein ClpS core" evidence="2">
    <location>
        <begin position="12"/>
        <end position="80"/>
    </location>
</feature>
<dbReference type="HAMAP" id="MF_00302">
    <property type="entry name" value="ClpS"/>
    <property type="match status" value="1"/>
</dbReference>
<comment type="similarity">
    <text evidence="1">Belongs to the ClpS family.</text>
</comment>
<evidence type="ECO:0000256" key="1">
    <source>
        <dbReference type="HAMAP-Rule" id="MF_00302"/>
    </source>
</evidence>
<dbReference type="SUPFAM" id="SSF54736">
    <property type="entry name" value="ClpS-like"/>
    <property type="match status" value="1"/>
</dbReference>
<dbReference type="KEGG" id="lyd:D7I47_01540"/>
<dbReference type="Pfam" id="PF02617">
    <property type="entry name" value="ClpS"/>
    <property type="match status" value="1"/>
</dbReference>
<evidence type="ECO:0000313" key="4">
    <source>
        <dbReference type="Proteomes" id="UP000278886"/>
    </source>
</evidence>
<dbReference type="NCBIfam" id="NF000668">
    <property type="entry name" value="PRK00033.1-1"/>
    <property type="match status" value="1"/>
</dbReference>
<dbReference type="GO" id="GO:0008233">
    <property type="term" value="F:peptidase activity"/>
    <property type="evidence" value="ECO:0007669"/>
    <property type="project" value="UniProtKB-KW"/>
</dbReference>
<dbReference type="Proteomes" id="UP000278886">
    <property type="component" value="Chromosome"/>
</dbReference>
<dbReference type="EMBL" id="CP032630">
    <property type="protein sequence ID" value="AYF97060.1"/>
    <property type="molecule type" value="Genomic_DNA"/>
</dbReference>
<dbReference type="InterPro" id="IPR014719">
    <property type="entry name" value="Ribosomal_bL12_C/ClpS-like"/>
</dbReference>
<dbReference type="InterPro" id="IPR022935">
    <property type="entry name" value="ClpS"/>
</dbReference>
<dbReference type="GO" id="GO:0030163">
    <property type="term" value="P:protein catabolic process"/>
    <property type="evidence" value="ECO:0007669"/>
    <property type="project" value="InterPro"/>
</dbReference>
<dbReference type="GO" id="GO:0006508">
    <property type="term" value="P:proteolysis"/>
    <property type="evidence" value="ECO:0007669"/>
    <property type="project" value="UniProtKB-UniRule"/>
</dbReference>